<feature type="region of interest" description="Disordered" evidence="3">
    <location>
        <begin position="158"/>
        <end position="179"/>
    </location>
</feature>
<evidence type="ECO:0000256" key="1">
    <source>
        <dbReference type="ARBA" id="ARBA00001954"/>
    </source>
</evidence>
<dbReference type="HOGENOM" id="CLU_044153_0_0_5"/>
<dbReference type="InterPro" id="IPR003819">
    <property type="entry name" value="TauD/TfdA-like"/>
</dbReference>
<dbReference type="STRING" id="314225.ELI_03725"/>
<accession>Q2NBV4</accession>
<dbReference type="Pfam" id="PF02668">
    <property type="entry name" value="TauD"/>
    <property type="match status" value="1"/>
</dbReference>
<reference evidence="6" key="1">
    <citation type="journal article" date="2009" name="J. Bacteriol.">
        <title>Complete genome sequence of Erythrobacter litoralis HTCC2594.</title>
        <authorList>
            <person name="Oh H.M."/>
            <person name="Giovannoni S.J."/>
            <person name="Ferriera S."/>
            <person name="Johnson J."/>
            <person name="Cho J.C."/>
        </authorList>
    </citation>
    <scope>NUCLEOTIDE SEQUENCE [LARGE SCALE GENOMIC DNA]</scope>
    <source>
        <strain evidence="6">HTCC2594</strain>
    </source>
</reference>
<dbReference type="Proteomes" id="UP000008808">
    <property type="component" value="Chromosome"/>
</dbReference>
<proteinExistence type="predicted"/>
<evidence type="ECO:0000313" key="5">
    <source>
        <dbReference type="EMBL" id="ABC62837.1"/>
    </source>
</evidence>
<dbReference type="GO" id="GO:0016706">
    <property type="term" value="F:2-oxoglutarate-dependent dioxygenase activity"/>
    <property type="evidence" value="ECO:0007669"/>
    <property type="project" value="UniProtKB-ARBA"/>
</dbReference>
<evidence type="ECO:0000313" key="6">
    <source>
        <dbReference type="Proteomes" id="UP000008808"/>
    </source>
</evidence>
<dbReference type="KEGG" id="eli:ELI_03725"/>
<dbReference type="InterPro" id="IPR042098">
    <property type="entry name" value="TauD-like_sf"/>
</dbReference>
<sequence>MSSEANEFPGIIEGQGDLAGFLSANKAAVDEALDFAGALLFRGFDVPDPQAFDAVVESYGEEGFTYEDSLSNAVRTNVTPRVFTANEAPPETEIFLHHEMAQTPLYPSKLFFYCEIAAGEGGATPLCRSDWVLERLEQRDETLVERFAEQGVRYTNVMPSADDAGSGQGRSWGSTLSAATREDAERRLAELGYDWEWQDDDALRATTPVLPAIRTLPDGRRTFFNQLIAAFRGWADRRNDPSKSVTFGDGTPITGEQMAEAIALADELTYDLAWQQGDVALVDNFLVMHGRRPFRGKRRVLASLIS</sequence>
<gene>
    <name evidence="5" type="ordered locus">ELI_03725</name>
</gene>
<name>Q2NBV4_ERYLH</name>
<dbReference type="Gene3D" id="3.60.130.10">
    <property type="entry name" value="Clavaminate synthase-like"/>
    <property type="match status" value="1"/>
</dbReference>
<dbReference type="PANTHER" id="PTHR10696">
    <property type="entry name" value="GAMMA-BUTYROBETAINE HYDROXYLASE-RELATED"/>
    <property type="match status" value="1"/>
</dbReference>
<dbReference type="EMBL" id="CP000157">
    <property type="protein sequence ID" value="ABC62837.1"/>
    <property type="molecule type" value="Genomic_DNA"/>
</dbReference>
<dbReference type="PANTHER" id="PTHR10696:SF21">
    <property type="entry name" value="TAUD_TFDA-LIKE DOMAIN-CONTAINING PROTEIN"/>
    <property type="match status" value="1"/>
</dbReference>
<keyword evidence="2" id="KW-0560">Oxidoreductase</keyword>
<feature type="domain" description="TauD/TfdA-like" evidence="4">
    <location>
        <begin position="17"/>
        <end position="301"/>
    </location>
</feature>
<protein>
    <submittedName>
        <fullName evidence="5">SyrP protein, putative</fullName>
    </submittedName>
</protein>
<dbReference type="InterPro" id="IPR050411">
    <property type="entry name" value="AlphaKG_dependent_hydroxylases"/>
</dbReference>
<comment type="cofactor">
    <cofactor evidence="1">
        <name>Fe(2+)</name>
        <dbReference type="ChEBI" id="CHEBI:29033"/>
    </cofactor>
</comment>
<dbReference type="SUPFAM" id="SSF51197">
    <property type="entry name" value="Clavaminate synthase-like"/>
    <property type="match status" value="1"/>
</dbReference>
<dbReference type="AlphaFoldDB" id="Q2NBV4"/>
<feature type="compositionally biased region" description="Polar residues" evidence="3">
    <location>
        <begin position="169"/>
        <end position="178"/>
    </location>
</feature>
<evidence type="ECO:0000259" key="4">
    <source>
        <dbReference type="Pfam" id="PF02668"/>
    </source>
</evidence>
<keyword evidence="6" id="KW-1185">Reference proteome</keyword>
<dbReference type="OrthoDB" id="9769888at2"/>
<dbReference type="eggNOG" id="COG2175">
    <property type="taxonomic scope" value="Bacteria"/>
</dbReference>
<organism evidence="5 6">
    <name type="scientific">Erythrobacter litoralis (strain HTCC2594)</name>
    <dbReference type="NCBI Taxonomy" id="314225"/>
    <lineage>
        <taxon>Bacteria</taxon>
        <taxon>Pseudomonadati</taxon>
        <taxon>Pseudomonadota</taxon>
        <taxon>Alphaproteobacteria</taxon>
        <taxon>Sphingomonadales</taxon>
        <taxon>Erythrobacteraceae</taxon>
        <taxon>Erythrobacter/Porphyrobacter group</taxon>
        <taxon>Erythrobacter</taxon>
    </lineage>
</organism>
<dbReference type="RefSeq" id="WP_011413713.1">
    <property type="nucleotide sequence ID" value="NC_007722.1"/>
</dbReference>
<evidence type="ECO:0000256" key="2">
    <source>
        <dbReference type="ARBA" id="ARBA00023002"/>
    </source>
</evidence>
<evidence type="ECO:0000256" key="3">
    <source>
        <dbReference type="SAM" id="MobiDB-lite"/>
    </source>
</evidence>